<organism evidence="1 2">
    <name type="scientific">Juglans regia</name>
    <name type="common">English walnut</name>
    <dbReference type="NCBI Taxonomy" id="51240"/>
    <lineage>
        <taxon>Eukaryota</taxon>
        <taxon>Viridiplantae</taxon>
        <taxon>Streptophyta</taxon>
        <taxon>Embryophyta</taxon>
        <taxon>Tracheophyta</taxon>
        <taxon>Spermatophyta</taxon>
        <taxon>Magnoliopsida</taxon>
        <taxon>eudicotyledons</taxon>
        <taxon>Gunneridae</taxon>
        <taxon>Pentapetalae</taxon>
        <taxon>rosids</taxon>
        <taxon>fabids</taxon>
        <taxon>Fagales</taxon>
        <taxon>Juglandaceae</taxon>
        <taxon>Juglans</taxon>
    </lineage>
</organism>
<evidence type="ECO:0000313" key="2">
    <source>
        <dbReference type="RefSeq" id="XP_018821217.1"/>
    </source>
</evidence>
<dbReference type="PANTHER" id="PTHR46328">
    <property type="entry name" value="FAR-RED IMPAIRED RESPONSIVE (FAR1) FAMILY PROTEIN-RELATED"/>
    <property type="match status" value="1"/>
</dbReference>
<proteinExistence type="predicted"/>
<dbReference type="GeneID" id="108991431"/>
<dbReference type="InterPro" id="IPR004330">
    <property type="entry name" value="FAR1_DNA_bnd_dom"/>
</dbReference>
<protein>
    <submittedName>
        <fullName evidence="2">Uncharacterized protein LOC108991431</fullName>
    </submittedName>
</protein>
<reference evidence="2" key="1">
    <citation type="submission" date="2025-08" db="UniProtKB">
        <authorList>
            <consortium name="RefSeq"/>
        </authorList>
    </citation>
    <scope>IDENTIFICATION</scope>
    <source>
        <tissue evidence="2">Leaves</tissue>
    </source>
</reference>
<evidence type="ECO:0000313" key="1">
    <source>
        <dbReference type="Proteomes" id="UP000235220"/>
    </source>
</evidence>
<dbReference type="AlphaFoldDB" id="A0A2I4EP90"/>
<name>A0A2I4EP90_JUGRE</name>
<dbReference type="RefSeq" id="XP_018821217.1">
    <property type="nucleotide sequence ID" value="XM_018965672.1"/>
</dbReference>
<dbReference type="Gramene" id="Jr13_19860_p1">
    <property type="protein sequence ID" value="cds.Jr13_19860_p1"/>
    <property type="gene ID" value="Jr13_19860"/>
</dbReference>
<dbReference type="PANTHER" id="PTHR46328:SF35">
    <property type="entry name" value="PROTEIN FAR1-RELATED SEQUENCE 5-LIKE"/>
    <property type="match status" value="1"/>
</dbReference>
<dbReference type="KEGG" id="jre:108991431"/>
<dbReference type="OrthoDB" id="747268at2759"/>
<gene>
    <name evidence="2" type="primary">LOC108991431</name>
</gene>
<dbReference type="Proteomes" id="UP000235220">
    <property type="component" value="Chromosome 13"/>
</dbReference>
<sequence>MEKEKEGISRITSLVANPSTQQYPWMSTSTAMPSSAAMPSFATSASSSVASSSCSALPALIPLTNANPHPCGSEYGKQCGFGITTQRSKREKDETIKYVTMGCAHGGKARNRTSNVSKPRPTSKTNFKAMMNVLLKNRKLCVTSIFNTHNHVLSSRKSRFFRCNREVSESDKRILDTNDEADIQMNKSFQALVTDAGGFENVPFGKKDCRNYINKARHLRLGKDGVQTILEYFRMMQHKNDDFYGIMDLDARSRGAYDYFGDMMQLEMDGMQPSMAYGTQPASSLNATSGICYYLTMV</sequence>
<dbReference type="Pfam" id="PF03101">
    <property type="entry name" value="FAR1"/>
    <property type="match status" value="1"/>
</dbReference>
<keyword evidence="1" id="KW-1185">Reference proteome</keyword>
<accession>A0A2I4EP90</accession>